<feature type="domain" description="Fork-head" evidence="7">
    <location>
        <begin position="5"/>
        <end position="96"/>
    </location>
</feature>
<dbReference type="STRING" id="1314777.A0A164XQP4"/>
<protein>
    <submittedName>
        <fullName evidence="8">Winged helix DNA-binding domain-containing protein</fullName>
    </submittedName>
</protein>
<keyword evidence="4 5" id="KW-0539">Nucleus</keyword>
<name>A0A164XQP4_9AGAM</name>
<dbReference type="PROSITE" id="PS50039">
    <property type="entry name" value="FORK_HEAD_3"/>
    <property type="match status" value="1"/>
</dbReference>
<feature type="non-terminal residue" evidence="8">
    <location>
        <position position="1"/>
    </location>
</feature>
<sequence length="97" mass="10981">DSEVKPRDTFATIIRCAIMGAPHKRMTLAAIYTAIEAKYPYYRDAGPGWKNTVRHVLSTSQQFEKSRRPITEPGKGGYWSVNLTVTPKGENPRQRKS</sequence>
<proteinExistence type="predicted"/>
<dbReference type="GO" id="GO:0005634">
    <property type="term" value="C:nucleus"/>
    <property type="evidence" value="ECO:0007669"/>
    <property type="project" value="UniProtKB-SubCell"/>
</dbReference>
<keyword evidence="9" id="KW-1185">Reference proteome</keyword>
<organism evidence="8 9">
    <name type="scientific">Sistotremastrum niveocremeum HHB9708</name>
    <dbReference type="NCBI Taxonomy" id="1314777"/>
    <lineage>
        <taxon>Eukaryota</taxon>
        <taxon>Fungi</taxon>
        <taxon>Dikarya</taxon>
        <taxon>Basidiomycota</taxon>
        <taxon>Agaricomycotina</taxon>
        <taxon>Agaricomycetes</taxon>
        <taxon>Sistotremastrales</taxon>
        <taxon>Sistotremastraceae</taxon>
        <taxon>Sertulicium</taxon>
        <taxon>Sertulicium niveocremeum</taxon>
    </lineage>
</organism>
<keyword evidence="1" id="KW-0805">Transcription regulation</keyword>
<feature type="region of interest" description="Disordered" evidence="6">
    <location>
        <begin position="64"/>
        <end position="97"/>
    </location>
</feature>
<dbReference type="EMBL" id="KV419400">
    <property type="protein sequence ID" value="KZS96202.1"/>
    <property type="molecule type" value="Genomic_DNA"/>
</dbReference>
<evidence type="ECO:0000256" key="6">
    <source>
        <dbReference type="SAM" id="MobiDB-lite"/>
    </source>
</evidence>
<dbReference type="AlphaFoldDB" id="A0A164XQP4"/>
<dbReference type="Gene3D" id="1.10.10.10">
    <property type="entry name" value="Winged helix-like DNA-binding domain superfamily/Winged helix DNA-binding domain"/>
    <property type="match status" value="1"/>
</dbReference>
<dbReference type="InterPro" id="IPR045912">
    <property type="entry name" value="FOXJ2/3-like"/>
</dbReference>
<keyword evidence="3" id="KW-0804">Transcription</keyword>
<dbReference type="CDD" id="cd00059">
    <property type="entry name" value="FH_FOX"/>
    <property type="match status" value="1"/>
</dbReference>
<reference evidence="8 9" key="1">
    <citation type="journal article" date="2016" name="Mol. Biol. Evol.">
        <title>Comparative Genomics of Early-Diverging Mushroom-Forming Fungi Provides Insights into the Origins of Lignocellulose Decay Capabilities.</title>
        <authorList>
            <person name="Nagy L.G."/>
            <person name="Riley R."/>
            <person name="Tritt A."/>
            <person name="Adam C."/>
            <person name="Daum C."/>
            <person name="Floudas D."/>
            <person name="Sun H."/>
            <person name="Yadav J.S."/>
            <person name="Pangilinan J."/>
            <person name="Larsson K.H."/>
            <person name="Matsuura K."/>
            <person name="Barry K."/>
            <person name="Labutti K."/>
            <person name="Kuo R."/>
            <person name="Ohm R.A."/>
            <person name="Bhattacharya S.S."/>
            <person name="Shirouzu T."/>
            <person name="Yoshinaga Y."/>
            <person name="Martin F.M."/>
            <person name="Grigoriev I.V."/>
            <person name="Hibbett D.S."/>
        </authorList>
    </citation>
    <scope>NUCLEOTIDE SEQUENCE [LARGE SCALE GENOMIC DNA]</scope>
    <source>
        <strain evidence="8 9">HHB9708</strain>
    </source>
</reference>
<dbReference type="Proteomes" id="UP000076722">
    <property type="component" value="Unassembled WGS sequence"/>
</dbReference>
<comment type="subcellular location">
    <subcellularLocation>
        <location evidence="5">Nucleus</location>
    </subcellularLocation>
</comment>
<dbReference type="InterPro" id="IPR001766">
    <property type="entry name" value="Fork_head_dom"/>
</dbReference>
<evidence type="ECO:0000256" key="2">
    <source>
        <dbReference type="ARBA" id="ARBA00023125"/>
    </source>
</evidence>
<dbReference type="PRINTS" id="PR00053">
    <property type="entry name" value="FORKHEAD"/>
</dbReference>
<feature type="non-terminal residue" evidence="8">
    <location>
        <position position="97"/>
    </location>
</feature>
<dbReference type="PANTHER" id="PTHR46078:SF2">
    <property type="entry name" value="FORK-HEAD DOMAIN-CONTAINING PROTEIN"/>
    <property type="match status" value="1"/>
</dbReference>
<evidence type="ECO:0000256" key="3">
    <source>
        <dbReference type="ARBA" id="ARBA00023163"/>
    </source>
</evidence>
<accession>A0A164XQP4</accession>
<dbReference type="GO" id="GO:0000981">
    <property type="term" value="F:DNA-binding transcription factor activity, RNA polymerase II-specific"/>
    <property type="evidence" value="ECO:0007669"/>
    <property type="project" value="TreeGrafter"/>
</dbReference>
<dbReference type="PANTHER" id="PTHR46078">
    <property type="entry name" value="FORKHEAD BOX PROTEIN J2 FAMILY MEMBER"/>
    <property type="match status" value="1"/>
</dbReference>
<dbReference type="Pfam" id="PF00250">
    <property type="entry name" value="Forkhead"/>
    <property type="match status" value="1"/>
</dbReference>
<dbReference type="InterPro" id="IPR036388">
    <property type="entry name" value="WH-like_DNA-bd_sf"/>
</dbReference>
<evidence type="ECO:0000259" key="7">
    <source>
        <dbReference type="PROSITE" id="PS50039"/>
    </source>
</evidence>
<dbReference type="GO" id="GO:0000978">
    <property type="term" value="F:RNA polymerase II cis-regulatory region sequence-specific DNA binding"/>
    <property type="evidence" value="ECO:0007669"/>
    <property type="project" value="TreeGrafter"/>
</dbReference>
<evidence type="ECO:0000313" key="8">
    <source>
        <dbReference type="EMBL" id="KZS96202.1"/>
    </source>
</evidence>
<evidence type="ECO:0000313" key="9">
    <source>
        <dbReference type="Proteomes" id="UP000076722"/>
    </source>
</evidence>
<evidence type="ECO:0000256" key="1">
    <source>
        <dbReference type="ARBA" id="ARBA00023015"/>
    </source>
</evidence>
<gene>
    <name evidence="8" type="ORF">SISNIDRAFT_389326</name>
</gene>
<evidence type="ECO:0000256" key="4">
    <source>
        <dbReference type="ARBA" id="ARBA00023242"/>
    </source>
</evidence>
<evidence type="ECO:0000256" key="5">
    <source>
        <dbReference type="PROSITE-ProRule" id="PRU00089"/>
    </source>
</evidence>
<feature type="DNA-binding region" description="Fork-head" evidence="5">
    <location>
        <begin position="5"/>
        <end position="96"/>
    </location>
</feature>
<keyword evidence="2 5" id="KW-0238">DNA-binding</keyword>
<dbReference type="SMART" id="SM00339">
    <property type="entry name" value="FH"/>
    <property type="match status" value="1"/>
</dbReference>
<dbReference type="OrthoDB" id="5954824at2759"/>
<dbReference type="InterPro" id="IPR036390">
    <property type="entry name" value="WH_DNA-bd_sf"/>
</dbReference>
<dbReference type="SUPFAM" id="SSF46785">
    <property type="entry name" value="Winged helix' DNA-binding domain"/>
    <property type="match status" value="1"/>
</dbReference>